<dbReference type="InterPro" id="IPR038718">
    <property type="entry name" value="SNF2-like_sf"/>
</dbReference>
<dbReference type="GO" id="GO:0005524">
    <property type="term" value="F:ATP binding"/>
    <property type="evidence" value="ECO:0007669"/>
    <property type="project" value="UniProtKB-KW"/>
</dbReference>
<evidence type="ECO:0000256" key="6">
    <source>
        <dbReference type="ARBA" id="ARBA00022840"/>
    </source>
</evidence>
<feature type="compositionally biased region" description="Basic and acidic residues" evidence="9">
    <location>
        <begin position="93"/>
        <end position="111"/>
    </location>
</feature>
<dbReference type="Pfam" id="PF00176">
    <property type="entry name" value="SNF2-rel_dom"/>
    <property type="match status" value="1"/>
</dbReference>
<dbReference type="OrthoDB" id="2020972at2759"/>
<dbReference type="SMART" id="SM00490">
    <property type="entry name" value="HELICc"/>
    <property type="match status" value="1"/>
</dbReference>
<feature type="region of interest" description="Disordered" evidence="9">
    <location>
        <begin position="801"/>
        <end position="849"/>
    </location>
</feature>
<gene>
    <name evidence="12" type="primary">Cni-rad-26</name>
    <name evidence="12" type="synonym">Cnig_chr_IV.g13100</name>
    <name evidence="12" type="ORF">B9Z55_013100</name>
</gene>
<comment type="subcellular location">
    <subcellularLocation>
        <location evidence="1">Nucleus</location>
    </subcellularLocation>
</comment>
<dbReference type="CDD" id="cd18793">
    <property type="entry name" value="SF2_C_SNF"/>
    <property type="match status" value="1"/>
</dbReference>
<comment type="similarity">
    <text evidence="2">Belongs to the SNF2/RAD54 helicase family.</text>
</comment>
<protein>
    <recommendedName>
        <fullName evidence="14">Helicase C-terminal domain-containing protein</fullName>
    </recommendedName>
</protein>
<feature type="domain" description="Helicase C-terminal" evidence="11">
    <location>
        <begin position="879"/>
        <end position="1042"/>
    </location>
</feature>
<feature type="compositionally biased region" description="Low complexity" evidence="9">
    <location>
        <begin position="810"/>
        <end position="823"/>
    </location>
</feature>
<evidence type="ECO:0000256" key="5">
    <source>
        <dbReference type="ARBA" id="ARBA00022806"/>
    </source>
</evidence>
<organism evidence="12 13">
    <name type="scientific">Caenorhabditis nigoni</name>
    <dbReference type="NCBI Taxonomy" id="1611254"/>
    <lineage>
        <taxon>Eukaryota</taxon>
        <taxon>Metazoa</taxon>
        <taxon>Ecdysozoa</taxon>
        <taxon>Nematoda</taxon>
        <taxon>Chromadorea</taxon>
        <taxon>Rhabditida</taxon>
        <taxon>Rhabditina</taxon>
        <taxon>Rhabditomorpha</taxon>
        <taxon>Rhabditoidea</taxon>
        <taxon>Rhabditidae</taxon>
        <taxon>Peloderinae</taxon>
        <taxon>Caenorhabditis</taxon>
    </lineage>
</organism>
<feature type="compositionally biased region" description="Low complexity" evidence="9">
    <location>
        <begin position="1185"/>
        <end position="1203"/>
    </location>
</feature>
<sequence length="1366" mass="157510">MYMFMGFLIIGTDKVSSDVIDFRKFPEQKVLKRDCANERKRAPWGKHFQIFNKSNYGMSEEKDDENAGRIIKEELEDEDEKEIKEEEELELSNGKKTENDDQEKGDIKKEDESEEALLNIRIPTQTKKSLKRKHIRTDFGADDMDGEISEAQRLEKERLERLERIKPENDHIQEMESLFLSGAAEDQQLPQLDLDDDDFEQMFGFNVENDIKRFRDGEMMEQKPDAFFPYQQQPSTSRDPVDVITLDDDSDDDIMITDVKNYTPQIVPGRRIRWAQAEKDKIDADQMEIQHSVEARRLQRMRSAKDLESTEKKGGRLLVNAGHPEEDPDIFVINHLTHVLQPHQLGGIRFMYDNTIESLGEYKKSDGFGCILAHSMGLGKTIQVITFSEIFLRATKAKKVLVIVPINTIQNWYAEYDKWIPKFSDTGDKIRNFEVFLLGDGVKSFDQRVDLIDQWDQRGGVLLIGYDMFRLLIKMTQPKKQKKSRPRLNLSGISGMSGYGRDAFEEAREEELEFETGFTNGGRIRKEAFDLIRKALLDPGPDLVVCDEGHKIKNITAEISNTLGAIQTKRRIVLTGYPLQNNLLEYFCMIDFVRPKYLGLRKSFIERFEKPIKNGQCVDSSKEDIKIALQRTHVLVELVKGFVQRRTHHLLKKILPESKEYVLLLRKSQIQRQLYRNFVLWARDEISMNGDAVFNPLMAFSACSKIWNHPDILFKVVERKRRLEEEKKQAELQKQLNKQQRQQMQQQQQQQQHGMMMMMGQNGMMPGFGAQFQPQNGMQIPNGMYMQNAWPQCNYPVNHSPFTPIPSSPSTPSAAGTPNPSSTKKTRKTRASKKTKSDEEEMEGEEKESRMRYDWTTQLFETYQEGVLENGYKIVVALEILDESTKIGEKILIFSQNLTALDMLEEILRKRQVAKKEKSEHPERWEKNRNYLRLDGTTSGADREKLINRFNSEPGLHLFLISTRAGSLGINLVSANRCIIIDACWNPCHDAQAVCRVYRYGQQKKTFVYRLIMDNSMERSIFNRQISKHGLQQRVVDDAQVDANISQKELETLLMYDESQDIKNDKWDTDDWDFGDTVLDSITKRMSQMFSQKPFLHETLIMESEQSLSEQEKREAQLLFERERRMENYDPLAGLSSSSYYTSTMPSSSSMVGPMPSYQQPQQQQFNGNWNQQQNQFQQQNYQPYQPQQFGSPFGGPPKLQMQQPPPHQQPNYQAPPHTLRMNVSQFHHQPGGGHTMTSYQNSYQNNNNSLGGRHQMLPPIDPTAFPGAASSQKPVINPAGAVQNIITDRALVFPVQGQSEQLRPVPMNTPIQLIVPKSGAFVKLADGTICTAEGSVFDNHCRQLREMLKNPMNSMNSTTEVIDLD</sequence>
<feature type="compositionally biased region" description="Acidic residues" evidence="9">
    <location>
        <begin position="74"/>
        <end position="90"/>
    </location>
</feature>
<evidence type="ECO:0000259" key="10">
    <source>
        <dbReference type="PROSITE" id="PS51192"/>
    </source>
</evidence>
<evidence type="ECO:0000256" key="2">
    <source>
        <dbReference type="ARBA" id="ARBA00007025"/>
    </source>
</evidence>
<dbReference type="GO" id="GO:0004386">
    <property type="term" value="F:helicase activity"/>
    <property type="evidence" value="ECO:0007669"/>
    <property type="project" value="UniProtKB-KW"/>
</dbReference>
<dbReference type="Gene3D" id="3.40.50.10810">
    <property type="entry name" value="Tandem AAA-ATPase domain"/>
    <property type="match status" value="2"/>
</dbReference>
<evidence type="ECO:0000256" key="7">
    <source>
        <dbReference type="ARBA" id="ARBA00023125"/>
    </source>
</evidence>
<keyword evidence="13" id="KW-1185">Reference proteome</keyword>
<dbReference type="Pfam" id="PF00271">
    <property type="entry name" value="Helicase_C"/>
    <property type="match status" value="1"/>
</dbReference>
<dbReference type="InterPro" id="IPR044574">
    <property type="entry name" value="ARIP4-like"/>
</dbReference>
<keyword evidence="4" id="KW-0378">Hydrolase</keyword>
<keyword evidence="3" id="KW-0547">Nucleotide-binding</keyword>
<proteinExistence type="inferred from homology"/>
<dbReference type="GO" id="GO:0003677">
    <property type="term" value="F:DNA binding"/>
    <property type="evidence" value="ECO:0007669"/>
    <property type="project" value="UniProtKB-KW"/>
</dbReference>
<dbReference type="InterPro" id="IPR000330">
    <property type="entry name" value="SNF2_N"/>
</dbReference>
<accession>A0A2G5U150</accession>
<dbReference type="GO" id="GO:0005634">
    <property type="term" value="C:nucleus"/>
    <property type="evidence" value="ECO:0007669"/>
    <property type="project" value="UniProtKB-SubCell"/>
</dbReference>
<evidence type="ECO:0000313" key="13">
    <source>
        <dbReference type="Proteomes" id="UP000230233"/>
    </source>
</evidence>
<dbReference type="SMART" id="SM00487">
    <property type="entry name" value="DEXDc"/>
    <property type="match status" value="1"/>
</dbReference>
<dbReference type="PANTHER" id="PTHR45797">
    <property type="entry name" value="RAD54-LIKE"/>
    <property type="match status" value="1"/>
</dbReference>
<keyword evidence="6" id="KW-0067">ATP-binding</keyword>
<dbReference type="InterPro" id="IPR027417">
    <property type="entry name" value="P-loop_NTPase"/>
</dbReference>
<feature type="compositionally biased region" description="Low complexity" evidence="9">
    <location>
        <begin position="1136"/>
        <end position="1167"/>
    </location>
</feature>
<feature type="compositionally biased region" description="Low complexity" evidence="9">
    <location>
        <begin position="732"/>
        <end position="753"/>
    </location>
</feature>
<evidence type="ECO:0008006" key="14">
    <source>
        <dbReference type="Google" id="ProtNLM"/>
    </source>
</evidence>
<keyword evidence="5" id="KW-0347">Helicase</keyword>
<evidence type="ECO:0000256" key="3">
    <source>
        <dbReference type="ARBA" id="ARBA00022741"/>
    </source>
</evidence>
<dbReference type="InterPro" id="IPR001650">
    <property type="entry name" value="Helicase_C-like"/>
</dbReference>
<dbReference type="InterPro" id="IPR049730">
    <property type="entry name" value="SNF2/RAD54-like_C"/>
</dbReference>
<dbReference type="STRING" id="1611254.A0A2G5U150"/>
<evidence type="ECO:0000256" key="4">
    <source>
        <dbReference type="ARBA" id="ARBA00022801"/>
    </source>
</evidence>
<dbReference type="PANTHER" id="PTHR45797:SF1">
    <property type="entry name" value="HELICASE ARIP4"/>
    <property type="match status" value="1"/>
</dbReference>
<dbReference type="EMBL" id="PDUG01000004">
    <property type="protein sequence ID" value="PIC32946.1"/>
    <property type="molecule type" value="Genomic_DNA"/>
</dbReference>
<dbReference type="InterPro" id="IPR014001">
    <property type="entry name" value="Helicase_ATP-bd"/>
</dbReference>
<evidence type="ECO:0000256" key="8">
    <source>
        <dbReference type="ARBA" id="ARBA00023242"/>
    </source>
</evidence>
<dbReference type="Gene3D" id="3.40.50.300">
    <property type="entry name" value="P-loop containing nucleotide triphosphate hydrolases"/>
    <property type="match status" value="1"/>
</dbReference>
<dbReference type="SUPFAM" id="SSF52540">
    <property type="entry name" value="P-loop containing nucleoside triphosphate hydrolases"/>
    <property type="match status" value="2"/>
</dbReference>
<comment type="caution">
    <text evidence="12">The sequence shown here is derived from an EMBL/GenBank/DDBJ whole genome shotgun (WGS) entry which is preliminary data.</text>
</comment>
<evidence type="ECO:0000256" key="9">
    <source>
        <dbReference type="SAM" id="MobiDB-lite"/>
    </source>
</evidence>
<reference evidence="13" key="1">
    <citation type="submission" date="2017-10" db="EMBL/GenBank/DDBJ databases">
        <title>Rapid genome shrinkage in a self-fertile nematode reveals novel sperm competition proteins.</title>
        <authorList>
            <person name="Yin D."/>
            <person name="Schwarz E.M."/>
            <person name="Thomas C.G."/>
            <person name="Felde R.L."/>
            <person name="Korf I.F."/>
            <person name="Cutter A.D."/>
            <person name="Schartner C.M."/>
            <person name="Ralston E.J."/>
            <person name="Meyer B.J."/>
            <person name="Haag E.S."/>
        </authorList>
    </citation>
    <scope>NUCLEOTIDE SEQUENCE [LARGE SCALE GENOMIC DNA]</scope>
    <source>
        <strain evidence="13">JU1422</strain>
    </source>
</reference>
<feature type="region of interest" description="Disordered" evidence="9">
    <location>
        <begin position="728"/>
        <end position="753"/>
    </location>
</feature>
<feature type="compositionally biased region" description="Basic residues" evidence="9">
    <location>
        <begin position="824"/>
        <end position="834"/>
    </location>
</feature>
<keyword evidence="7" id="KW-0238">DNA-binding</keyword>
<feature type="domain" description="Helicase ATP-binding" evidence="10">
    <location>
        <begin position="361"/>
        <end position="596"/>
    </location>
</feature>
<evidence type="ECO:0000256" key="1">
    <source>
        <dbReference type="ARBA" id="ARBA00004123"/>
    </source>
</evidence>
<dbReference type="Proteomes" id="UP000230233">
    <property type="component" value="Chromosome IV"/>
</dbReference>
<evidence type="ECO:0000313" key="12">
    <source>
        <dbReference type="EMBL" id="PIC32946.1"/>
    </source>
</evidence>
<feature type="region of interest" description="Disordered" evidence="9">
    <location>
        <begin position="1185"/>
        <end position="1216"/>
    </location>
</feature>
<name>A0A2G5U150_9PELO</name>
<feature type="region of interest" description="Disordered" evidence="9">
    <location>
        <begin position="1131"/>
        <end position="1167"/>
    </location>
</feature>
<dbReference type="GO" id="GO:0016887">
    <property type="term" value="F:ATP hydrolysis activity"/>
    <property type="evidence" value="ECO:0007669"/>
    <property type="project" value="InterPro"/>
</dbReference>
<feature type="region of interest" description="Disordered" evidence="9">
    <location>
        <begin position="72"/>
        <end position="112"/>
    </location>
</feature>
<evidence type="ECO:0000259" key="11">
    <source>
        <dbReference type="PROSITE" id="PS51194"/>
    </source>
</evidence>
<keyword evidence="8" id="KW-0539">Nucleus</keyword>
<dbReference type="PROSITE" id="PS51192">
    <property type="entry name" value="HELICASE_ATP_BIND_1"/>
    <property type="match status" value="1"/>
</dbReference>
<dbReference type="PROSITE" id="PS51194">
    <property type="entry name" value="HELICASE_CTER"/>
    <property type="match status" value="1"/>
</dbReference>